<dbReference type="PANTHER" id="PTHR15901">
    <property type="entry name" value="TESTICULAR HAPLOID EXPRESSED GENE PROTEIN"/>
    <property type="match status" value="1"/>
</dbReference>
<dbReference type="PANTHER" id="PTHR15901:SF16">
    <property type="entry name" value="TESTICULAR HAPLOID EXPRESSED GENE PROTEIN"/>
    <property type="match status" value="1"/>
</dbReference>
<organism evidence="2 3">
    <name type="scientific">Cinara cedri</name>
    <dbReference type="NCBI Taxonomy" id="506608"/>
    <lineage>
        <taxon>Eukaryota</taxon>
        <taxon>Metazoa</taxon>
        <taxon>Ecdysozoa</taxon>
        <taxon>Arthropoda</taxon>
        <taxon>Hexapoda</taxon>
        <taxon>Insecta</taxon>
        <taxon>Pterygota</taxon>
        <taxon>Neoptera</taxon>
        <taxon>Paraneoptera</taxon>
        <taxon>Hemiptera</taxon>
        <taxon>Sternorrhyncha</taxon>
        <taxon>Aphidomorpha</taxon>
        <taxon>Aphidoidea</taxon>
        <taxon>Aphididae</taxon>
        <taxon>Lachninae</taxon>
        <taxon>Cinara</taxon>
    </lineage>
</organism>
<sequence length="271" mass="31906">MHKNRIEALAKPKKWRDVVSIMERTLPEPVSKAAIGCQLEKTSRIWNLSKPKLRQPNPLLHQNIKTTYSVNWTPNKYDHTSNRIIELAQPKQQLKFHPQCNKVEPRKSYLRPYEKQTAWLKINAVPKTIFKPPLVLKKYTKLTEAEIEEFIDRLSAIPKSRRYTILKKEPKPKIKKLPDKMIESINRLSEPRKLASEMRLNIEYNPFEIPLRVLRHKPSKRIGELAEPKVYETSAIKDAIRENPFEVSKSSLKYKATKLIKKLAQPRRYDN</sequence>
<accession>A0A5E4M5T8</accession>
<evidence type="ECO:0000256" key="1">
    <source>
        <dbReference type="ARBA" id="ARBA00022737"/>
    </source>
</evidence>
<dbReference type="OrthoDB" id="25466at2759"/>
<evidence type="ECO:0000313" key="2">
    <source>
        <dbReference type="EMBL" id="VVC27394.1"/>
    </source>
</evidence>
<keyword evidence="3" id="KW-1185">Reference proteome</keyword>
<dbReference type="AlphaFoldDB" id="A0A5E4M5T8"/>
<dbReference type="Pfam" id="PF14912">
    <property type="entry name" value="THEG"/>
    <property type="match status" value="3"/>
</dbReference>
<evidence type="ECO:0000313" key="3">
    <source>
        <dbReference type="Proteomes" id="UP000325440"/>
    </source>
</evidence>
<dbReference type="InterPro" id="IPR042401">
    <property type="entry name" value="SPMAP2-like"/>
</dbReference>
<gene>
    <name evidence="2" type="ORF">CINCED_3A009363</name>
</gene>
<dbReference type="EMBL" id="CABPRJ010000106">
    <property type="protein sequence ID" value="VVC27394.1"/>
    <property type="molecule type" value="Genomic_DNA"/>
</dbReference>
<keyword evidence="1" id="KW-0677">Repeat</keyword>
<reference evidence="2 3" key="1">
    <citation type="submission" date="2019-08" db="EMBL/GenBank/DDBJ databases">
        <authorList>
            <person name="Alioto T."/>
            <person name="Alioto T."/>
            <person name="Gomez Garrido J."/>
        </authorList>
    </citation>
    <scope>NUCLEOTIDE SEQUENCE [LARGE SCALE GENOMIC DNA]</scope>
</reference>
<protein>
    <submittedName>
        <fullName evidence="2">Testicular haploid expressed repeat</fullName>
    </submittedName>
</protein>
<name>A0A5E4M5T8_9HEMI</name>
<dbReference type="InterPro" id="IPR006623">
    <property type="entry name" value="THEG"/>
</dbReference>
<dbReference type="Proteomes" id="UP000325440">
    <property type="component" value="Unassembled WGS sequence"/>
</dbReference>
<dbReference type="SMART" id="SM00705">
    <property type="entry name" value="THEG"/>
    <property type="match status" value="4"/>
</dbReference>
<proteinExistence type="predicted"/>